<organism evidence="1 2">
    <name type="scientific">Oryza sativa subsp. japonica</name>
    <name type="common">Rice</name>
    <dbReference type="NCBI Taxonomy" id="39947"/>
    <lineage>
        <taxon>Eukaryota</taxon>
        <taxon>Viridiplantae</taxon>
        <taxon>Streptophyta</taxon>
        <taxon>Embryophyta</taxon>
        <taxon>Tracheophyta</taxon>
        <taxon>Spermatophyta</taxon>
        <taxon>Magnoliopsida</taxon>
        <taxon>Liliopsida</taxon>
        <taxon>Poales</taxon>
        <taxon>Poaceae</taxon>
        <taxon>BOP clade</taxon>
        <taxon>Oryzoideae</taxon>
        <taxon>Oryzeae</taxon>
        <taxon>Oryzinae</taxon>
        <taxon>Oryza</taxon>
        <taxon>Oryza sativa</taxon>
    </lineage>
</organism>
<gene>
    <name evidence="1" type="primary">OSJNBa0008J01.28</name>
</gene>
<proteinExistence type="predicted"/>
<reference evidence="2" key="1">
    <citation type="journal article" date="2005" name="Nature">
        <title>The map-based sequence of the rice genome.</title>
        <authorList>
            <consortium name="International rice genome sequencing project (IRGSP)"/>
            <person name="Matsumoto T."/>
            <person name="Wu J."/>
            <person name="Kanamori H."/>
            <person name="Katayose Y."/>
            <person name="Fujisawa M."/>
            <person name="Namiki N."/>
            <person name="Mizuno H."/>
            <person name="Yamamoto K."/>
            <person name="Antonio B.A."/>
            <person name="Baba T."/>
            <person name="Sakata K."/>
            <person name="Nagamura Y."/>
            <person name="Aoki H."/>
            <person name="Arikawa K."/>
            <person name="Arita K."/>
            <person name="Bito T."/>
            <person name="Chiden Y."/>
            <person name="Fujitsuka N."/>
            <person name="Fukunaka R."/>
            <person name="Hamada M."/>
            <person name="Harada C."/>
            <person name="Hayashi A."/>
            <person name="Hijishita S."/>
            <person name="Honda M."/>
            <person name="Hosokawa S."/>
            <person name="Ichikawa Y."/>
            <person name="Idonuma A."/>
            <person name="Iijima M."/>
            <person name="Ikeda M."/>
            <person name="Ikeno M."/>
            <person name="Ito K."/>
            <person name="Ito S."/>
            <person name="Ito T."/>
            <person name="Ito Y."/>
            <person name="Ito Y."/>
            <person name="Iwabuchi A."/>
            <person name="Kamiya K."/>
            <person name="Karasawa W."/>
            <person name="Kurita K."/>
            <person name="Katagiri S."/>
            <person name="Kikuta A."/>
            <person name="Kobayashi H."/>
            <person name="Kobayashi N."/>
            <person name="Machita K."/>
            <person name="Maehara T."/>
            <person name="Masukawa M."/>
            <person name="Mizubayashi T."/>
            <person name="Mukai Y."/>
            <person name="Nagasaki H."/>
            <person name="Nagata Y."/>
            <person name="Naito S."/>
            <person name="Nakashima M."/>
            <person name="Nakama Y."/>
            <person name="Nakamichi Y."/>
            <person name="Nakamura M."/>
            <person name="Meguro A."/>
            <person name="Negishi M."/>
            <person name="Ohta I."/>
            <person name="Ohta T."/>
            <person name="Okamoto M."/>
            <person name="Ono N."/>
            <person name="Saji S."/>
            <person name="Sakaguchi M."/>
            <person name="Sakai K."/>
            <person name="Shibata M."/>
            <person name="Shimokawa T."/>
            <person name="Song J."/>
            <person name="Takazaki Y."/>
            <person name="Terasawa K."/>
            <person name="Tsugane M."/>
            <person name="Tsuji K."/>
            <person name="Ueda S."/>
            <person name="Waki K."/>
            <person name="Yamagata H."/>
            <person name="Yamamoto M."/>
            <person name="Yamamoto S."/>
            <person name="Yamane H."/>
            <person name="Yoshiki S."/>
            <person name="Yoshihara R."/>
            <person name="Yukawa K."/>
            <person name="Zhong H."/>
            <person name="Yano M."/>
            <person name="Yuan Q."/>
            <person name="Ouyang S."/>
            <person name="Liu J."/>
            <person name="Jones K.M."/>
            <person name="Gansberger K."/>
            <person name="Moffat K."/>
            <person name="Hill J."/>
            <person name="Bera J."/>
            <person name="Fadrosh D."/>
            <person name="Jin S."/>
            <person name="Johri S."/>
            <person name="Kim M."/>
            <person name="Overton L."/>
            <person name="Reardon M."/>
            <person name="Tsitrin T."/>
            <person name="Vuong H."/>
            <person name="Weaver B."/>
            <person name="Ciecko A."/>
            <person name="Tallon L."/>
            <person name="Jackson J."/>
            <person name="Pai G."/>
            <person name="Aken S.V."/>
            <person name="Utterback T."/>
            <person name="Reidmuller S."/>
            <person name="Feldblyum T."/>
            <person name="Hsiao J."/>
            <person name="Zismann V."/>
            <person name="Iobst S."/>
            <person name="de Vazeille A.R."/>
            <person name="Buell C.R."/>
            <person name="Ying K."/>
            <person name="Li Y."/>
            <person name="Lu T."/>
            <person name="Huang Y."/>
            <person name="Zhao Q."/>
            <person name="Feng Q."/>
            <person name="Zhang L."/>
            <person name="Zhu J."/>
            <person name="Weng Q."/>
            <person name="Mu J."/>
            <person name="Lu Y."/>
            <person name="Fan D."/>
            <person name="Liu Y."/>
            <person name="Guan J."/>
            <person name="Zhang Y."/>
            <person name="Yu S."/>
            <person name="Liu X."/>
            <person name="Zhang Y."/>
            <person name="Hong G."/>
            <person name="Han B."/>
            <person name="Choisne N."/>
            <person name="Demange N."/>
            <person name="Orjeda G."/>
            <person name="Samain S."/>
            <person name="Cattolico L."/>
            <person name="Pelletier E."/>
            <person name="Couloux A."/>
            <person name="Segurens B."/>
            <person name="Wincker P."/>
            <person name="D'Hont A."/>
            <person name="Scarpelli C."/>
            <person name="Weissenbach J."/>
            <person name="Salanoubat M."/>
            <person name="Quetier F."/>
            <person name="Yu Y."/>
            <person name="Kim H.R."/>
            <person name="Rambo T."/>
            <person name="Currie J."/>
            <person name="Collura K."/>
            <person name="Luo M."/>
            <person name="Yang T."/>
            <person name="Ammiraju J.S.S."/>
            <person name="Engler F."/>
            <person name="Soderlund C."/>
            <person name="Wing R.A."/>
            <person name="Palmer L.E."/>
            <person name="de la Bastide M."/>
            <person name="Spiegel L."/>
            <person name="Nascimento L."/>
            <person name="Zutavern T."/>
            <person name="O'Shaughnessy A."/>
            <person name="Dike S."/>
            <person name="Dedhia N."/>
            <person name="Preston R."/>
            <person name="Balija V."/>
            <person name="McCombie W.R."/>
            <person name="Chow T."/>
            <person name="Chen H."/>
            <person name="Chung M."/>
            <person name="Chen C."/>
            <person name="Shaw J."/>
            <person name="Wu H."/>
            <person name="Hsiao K."/>
            <person name="Chao Y."/>
            <person name="Chu M."/>
            <person name="Cheng C."/>
            <person name="Hour A."/>
            <person name="Lee P."/>
            <person name="Lin S."/>
            <person name="Lin Y."/>
            <person name="Liou J."/>
            <person name="Liu S."/>
            <person name="Hsing Y."/>
            <person name="Raghuvanshi S."/>
            <person name="Mohanty A."/>
            <person name="Bharti A.K."/>
            <person name="Gaur A."/>
            <person name="Gupta V."/>
            <person name="Kumar D."/>
            <person name="Ravi V."/>
            <person name="Vij S."/>
            <person name="Kapur A."/>
            <person name="Khurana P."/>
            <person name="Khurana P."/>
            <person name="Khurana J.P."/>
            <person name="Tyagi A.K."/>
            <person name="Gaikwad K."/>
            <person name="Singh A."/>
            <person name="Dalal V."/>
            <person name="Srivastava S."/>
            <person name="Dixit A."/>
            <person name="Pal A.K."/>
            <person name="Ghazi I.A."/>
            <person name="Yadav M."/>
            <person name="Pandit A."/>
            <person name="Bhargava A."/>
            <person name="Sureshbabu K."/>
            <person name="Batra K."/>
            <person name="Sharma T.R."/>
            <person name="Mohapatra T."/>
            <person name="Singh N.K."/>
            <person name="Messing J."/>
            <person name="Nelson A.B."/>
            <person name="Fuks G."/>
            <person name="Kavchok S."/>
            <person name="Keizer G."/>
            <person name="Linton E."/>
            <person name="Llaca V."/>
            <person name="Song R."/>
            <person name="Tanyolac B."/>
            <person name="Young S."/>
            <person name="Ho-Il K."/>
            <person name="Hahn J.H."/>
            <person name="Sangsakoo G."/>
            <person name="Vanavichit A."/>
            <person name="de Mattos Luiz.A.T."/>
            <person name="Zimmer P.D."/>
            <person name="Malone G."/>
            <person name="Dellagostin O."/>
            <person name="de Oliveira A.C."/>
            <person name="Bevan M."/>
            <person name="Bancroft I."/>
            <person name="Minx P."/>
            <person name="Cordum H."/>
            <person name="Wilson R."/>
            <person name="Cheng Z."/>
            <person name="Jin W."/>
            <person name="Jiang J."/>
            <person name="Leong S.A."/>
            <person name="Iwama H."/>
            <person name="Gojobori T."/>
            <person name="Itoh T."/>
            <person name="Niimura Y."/>
            <person name="Fujii Y."/>
            <person name="Habara T."/>
            <person name="Sakai H."/>
            <person name="Sato Y."/>
            <person name="Wilson G."/>
            <person name="Kumar K."/>
            <person name="McCouch S."/>
            <person name="Juretic N."/>
            <person name="Hoen D."/>
            <person name="Wright S."/>
            <person name="Bruskiewich R."/>
            <person name="Bureau T."/>
            <person name="Miyao A."/>
            <person name="Hirochika H."/>
            <person name="Nishikawa T."/>
            <person name="Kadowaki K."/>
            <person name="Sugiura M."/>
            <person name="Burr B."/>
            <person name="Sasaki T."/>
        </authorList>
    </citation>
    <scope>NUCLEOTIDE SEQUENCE [LARGE SCALE GENOMIC DNA]</scope>
    <source>
        <strain evidence="2">cv. Nipponbare</strain>
    </source>
</reference>
<protein>
    <submittedName>
        <fullName evidence="1">Uncharacterized protein</fullName>
    </submittedName>
</protein>
<accession>Q7XHV9</accession>
<dbReference type="AlphaFoldDB" id="Q7XHV9"/>
<reference evidence="2" key="2">
    <citation type="journal article" date="2008" name="Nucleic Acids Res.">
        <title>The rice annotation project database (RAP-DB): 2008 update.</title>
        <authorList>
            <consortium name="The rice annotation project (RAP)"/>
        </authorList>
    </citation>
    <scope>GENOME REANNOTATION</scope>
    <source>
        <strain evidence="2">cv. Nipponbare</strain>
    </source>
</reference>
<evidence type="ECO:0000313" key="2">
    <source>
        <dbReference type="Proteomes" id="UP000000763"/>
    </source>
</evidence>
<dbReference type="Proteomes" id="UP000000763">
    <property type="component" value="Chromosome 7"/>
</dbReference>
<dbReference type="EMBL" id="AP005099">
    <property type="protein sequence ID" value="BAC80018.1"/>
    <property type="molecule type" value="Genomic_DNA"/>
</dbReference>
<sequence length="95" mass="10469">MEQWMDLIVDLYASENTKQIEAHGFELTPVDSGSRQQLSLTSRAAYGTNHGESPSTARSDWDPSAIVAGNLGRHPQLTIPPAGRPAAIWIDIKYY</sequence>
<evidence type="ECO:0000313" key="1">
    <source>
        <dbReference type="EMBL" id="BAC80018.1"/>
    </source>
</evidence>
<name>Q7XHV9_ORYSJ</name>